<keyword evidence="4" id="KW-0472">Membrane</keyword>
<feature type="compositionally biased region" description="Polar residues" evidence="3">
    <location>
        <begin position="640"/>
        <end position="656"/>
    </location>
</feature>
<dbReference type="Pfam" id="PF24681">
    <property type="entry name" value="Kelch_KLHDC2_KLHL20_DRC7"/>
    <property type="match status" value="1"/>
</dbReference>
<dbReference type="AlphaFoldDB" id="A0A197JCL0"/>
<feature type="compositionally biased region" description="Polar residues" evidence="3">
    <location>
        <begin position="474"/>
        <end position="498"/>
    </location>
</feature>
<dbReference type="InterPro" id="IPR015915">
    <property type="entry name" value="Kelch-typ_b-propeller"/>
</dbReference>
<name>A0A197JCL0_9FUNG</name>
<protein>
    <recommendedName>
        <fullName evidence="8">Galactose oxidase</fullName>
    </recommendedName>
</protein>
<feature type="region of interest" description="Disordered" evidence="3">
    <location>
        <begin position="455"/>
        <end position="555"/>
    </location>
</feature>
<feature type="compositionally biased region" description="Basic and acidic residues" evidence="3">
    <location>
        <begin position="455"/>
        <end position="469"/>
    </location>
</feature>
<evidence type="ECO:0000256" key="3">
    <source>
        <dbReference type="SAM" id="MobiDB-lite"/>
    </source>
</evidence>
<sequence>MAPHTRSSRPPPHHHFSFATALLSVLILIPILLSSTPLSAAQAQTPFTPVPVYGAAFARSGTHLFVLGGNPSTAPGTPSTDQFMALDLSAAWTTAAPAWIQLQPGPKKFNFPATFSKDLSTLYAFHISSTTTSSSVQQYTIKTGRWTVVDYSPFYGSIDGPGAVTDPSTGIIYCAGGCATGGQGKMQQWDPVMPTVLTTGALPLPASPLPANGPVGIFQTRNYYANVWVERLKGIAYFGGYGSIRPDNTVSLYTVASGNFTTLRALGAPPPNSVNHCMAATDDGTMVIVFGGQHVDTGATNGDLYQLDVTSGLWSKPPAIGPVRANAACTIAGNQFLVWGGTDEKGQVANSSVFVYDHVKGQWISQYNPPATIGQPTIPLVPPVNSTLTPKPPNSTGPSTSPPTATSSIGTGSGDGQKDDGSKGGLIGGIVAAIVVLGIILGYILYHRRQRQREERRQEQQLSGEDGRGDQYAATASPSTKDEWNAQSQPGRPQASTKNDYDGGDDGPYAAAIGRQKSGAPQQTQGEYKRPPQAPQDIDDSEEFEQDLEEIENQQKQLDLKRQLLVLQQRQGQRVVGRSSPPRPELNHAGSISSDGSGGGGSGGRGIWPRPPPVVGEPQYMQREEYVPPPPPPKAAMQYPTVQSYPERPTSSNYGYGSTPLRSGPESVDFPNTTSADEKNLFFFRISGFYSVYQFSLETGNWSPHCSEKFRGHN</sequence>
<evidence type="ECO:0000256" key="2">
    <source>
        <dbReference type="ARBA" id="ARBA00023004"/>
    </source>
</evidence>
<evidence type="ECO:0000256" key="4">
    <source>
        <dbReference type="SAM" id="Phobius"/>
    </source>
</evidence>
<feature type="region of interest" description="Disordered" evidence="3">
    <location>
        <begin position="374"/>
        <end position="420"/>
    </location>
</feature>
<reference evidence="6 7" key="1">
    <citation type="submission" date="2016-05" db="EMBL/GenBank/DDBJ databases">
        <title>Genome sequencing reveals origins of a unique bacterial endosymbiosis in the earliest lineages of terrestrial Fungi.</title>
        <authorList>
            <consortium name="DOE Joint Genome Institute"/>
            <person name="Uehling J."/>
            <person name="Gryganskyi A."/>
            <person name="Hameed K."/>
            <person name="Tschaplinski T."/>
            <person name="Misztal P."/>
            <person name="Wu S."/>
            <person name="Desiro A."/>
            <person name="Vande Pol N."/>
            <person name="Du Z.-Y."/>
            <person name="Zienkiewicz A."/>
            <person name="Zienkiewicz K."/>
            <person name="Morin E."/>
            <person name="Tisserant E."/>
            <person name="Splivallo R."/>
            <person name="Hainaut M."/>
            <person name="Henrissat B."/>
            <person name="Ohm R."/>
            <person name="Kuo A."/>
            <person name="Yan J."/>
            <person name="Lipzen A."/>
            <person name="Nolan M."/>
            <person name="Labutti K."/>
            <person name="Barry K."/>
            <person name="Goldstein A."/>
            <person name="Labbe J."/>
            <person name="Schadt C."/>
            <person name="Tuskan G."/>
            <person name="Grigoriev I."/>
            <person name="Martin F."/>
            <person name="Vilgalys R."/>
            <person name="Bonito G."/>
        </authorList>
    </citation>
    <scope>NUCLEOTIDE SEQUENCE [LARGE SCALE GENOMIC DNA]</scope>
    <source>
        <strain evidence="6 7">AG-77</strain>
    </source>
</reference>
<keyword evidence="4" id="KW-1133">Transmembrane helix</keyword>
<dbReference type="SUPFAM" id="SSF117281">
    <property type="entry name" value="Kelch motif"/>
    <property type="match status" value="1"/>
</dbReference>
<keyword evidence="1" id="KW-0677">Repeat</keyword>
<dbReference type="EMBL" id="KV442139">
    <property type="protein sequence ID" value="OAQ22845.1"/>
    <property type="molecule type" value="Genomic_DNA"/>
</dbReference>
<feature type="compositionally biased region" description="Gly residues" evidence="3">
    <location>
        <begin position="596"/>
        <end position="606"/>
    </location>
</feature>
<feature type="signal peptide" evidence="5">
    <location>
        <begin position="1"/>
        <end position="43"/>
    </location>
</feature>
<dbReference type="Gene3D" id="2.120.10.80">
    <property type="entry name" value="Kelch-type beta propeller"/>
    <property type="match status" value="2"/>
</dbReference>
<organism evidence="6 7">
    <name type="scientific">Linnemannia elongata AG-77</name>
    <dbReference type="NCBI Taxonomy" id="1314771"/>
    <lineage>
        <taxon>Eukaryota</taxon>
        <taxon>Fungi</taxon>
        <taxon>Fungi incertae sedis</taxon>
        <taxon>Mucoromycota</taxon>
        <taxon>Mortierellomycotina</taxon>
        <taxon>Mortierellomycetes</taxon>
        <taxon>Mortierellales</taxon>
        <taxon>Mortierellaceae</taxon>
        <taxon>Linnemannia</taxon>
    </lineage>
</organism>
<evidence type="ECO:0008006" key="8">
    <source>
        <dbReference type="Google" id="ProtNLM"/>
    </source>
</evidence>
<feature type="chain" id="PRO_5008275787" description="Galactose oxidase" evidence="5">
    <location>
        <begin position="44"/>
        <end position="714"/>
    </location>
</feature>
<gene>
    <name evidence="6" type="ORF">K457DRAFT_25639</name>
</gene>
<keyword evidence="2" id="KW-0408">Iron</keyword>
<dbReference type="Proteomes" id="UP000078512">
    <property type="component" value="Unassembled WGS sequence"/>
</dbReference>
<evidence type="ECO:0000256" key="5">
    <source>
        <dbReference type="SAM" id="SignalP"/>
    </source>
</evidence>
<dbReference type="PANTHER" id="PTHR47435">
    <property type="entry name" value="KELCH REPEAT PROTEIN (AFU_ORTHOLOGUE AFUA_5G12780)"/>
    <property type="match status" value="1"/>
</dbReference>
<feature type="compositionally biased region" description="Acidic residues" evidence="3">
    <location>
        <begin position="537"/>
        <end position="552"/>
    </location>
</feature>
<keyword evidence="5" id="KW-0732">Signal</keyword>
<keyword evidence="7" id="KW-1185">Reference proteome</keyword>
<dbReference type="PANTHER" id="PTHR47435:SF4">
    <property type="entry name" value="KELCH REPEAT PROTEIN (AFU_ORTHOLOGUE AFUA_5G12780)"/>
    <property type="match status" value="1"/>
</dbReference>
<keyword evidence="4" id="KW-0812">Transmembrane</keyword>
<accession>A0A197JCL0</accession>
<dbReference type="STRING" id="1314771.A0A197JCL0"/>
<feature type="compositionally biased region" description="Low complexity" evidence="3">
    <location>
        <begin position="396"/>
        <end position="410"/>
    </location>
</feature>
<dbReference type="GO" id="GO:0019760">
    <property type="term" value="P:glucosinolate metabolic process"/>
    <property type="evidence" value="ECO:0007669"/>
    <property type="project" value="UniProtKB-ARBA"/>
</dbReference>
<feature type="transmembrane region" description="Helical" evidence="4">
    <location>
        <begin position="426"/>
        <end position="446"/>
    </location>
</feature>
<feature type="region of interest" description="Disordered" evidence="3">
    <location>
        <begin position="571"/>
        <end position="672"/>
    </location>
</feature>
<evidence type="ECO:0000313" key="6">
    <source>
        <dbReference type="EMBL" id="OAQ22845.1"/>
    </source>
</evidence>
<dbReference type="OrthoDB" id="2434211at2759"/>
<evidence type="ECO:0000313" key="7">
    <source>
        <dbReference type="Proteomes" id="UP000078512"/>
    </source>
</evidence>
<evidence type="ECO:0000256" key="1">
    <source>
        <dbReference type="ARBA" id="ARBA00022737"/>
    </source>
</evidence>
<proteinExistence type="predicted"/>